<sequence>MMEYYRRVLLASENEEEEVPEVIEYPDEVYIDKMQRILGSFPNIGVPPEPTKIRPNVYLGTSANAENLHLLKRTGIQYLLNCAGSGNVYQFRRYKEMYTVESGINGYQELLIDDSESTNIRTFFERAHAFIDYARGRGANVLVYCHGASRSGAIILSYMIRQRMPLLAATRELKDKRRVVLTNDAFIKQLVGYARENDMLDVNISTVYAPRFGRKLDKHRLQRAHLPIFF</sequence>
<dbReference type="CDD" id="cd14498">
    <property type="entry name" value="DSP"/>
    <property type="match status" value="1"/>
</dbReference>
<dbReference type="InterPro" id="IPR000340">
    <property type="entry name" value="Dual-sp_phosphatase_cat-dom"/>
</dbReference>
<gene>
    <name evidence="6" type="ORF">LSH36_684g01027</name>
</gene>
<keyword evidence="7" id="KW-1185">Reference proteome</keyword>
<evidence type="ECO:0000256" key="4">
    <source>
        <dbReference type="ARBA" id="ARBA00022912"/>
    </source>
</evidence>
<evidence type="ECO:0000313" key="6">
    <source>
        <dbReference type="EMBL" id="KAK2145411.1"/>
    </source>
</evidence>
<dbReference type="Gene3D" id="3.90.190.10">
    <property type="entry name" value="Protein tyrosine phosphatase superfamily"/>
    <property type="match status" value="1"/>
</dbReference>
<accession>A0AAD9J2E0</accession>
<comment type="similarity">
    <text evidence="1">Belongs to the protein-tyrosine phosphatase family. Non-receptor class dual specificity subfamily.</text>
</comment>
<keyword evidence="3" id="KW-0378">Hydrolase</keyword>
<proteinExistence type="inferred from homology"/>
<reference evidence="6" key="1">
    <citation type="journal article" date="2023" name="Mol. Biol. Evol.">
        <title>Third-Generation Sequencing Reveals the Adaptive Role of the Epigenome in Three Deep-Sea Polychaetes.</title>
        <authorList>
            <person name="Perez M."/>
            <person name="Aroh O."/>
            <person name="Sun Y."/>
            <person name="Lan Y."/>
            <person name="Juniper S.K."/>
            <person name="Young C.R."/>
            <person name="Angers B."/>
            <person name="Qian P.Y."/>
        </authorList>
    </citation>
    <scope>NUCLEOTIDE SEQUENCE</scope>
    <source>
        <strain evidence="6">P08H-3</strain>
    </source>
</reference>
<dbReference type="SUPFAM" id="SSF52799">
    <property type="entry name" value="(Phosphotyrosine protein) phosphatases II"/>
    <property type="match status" value="1"/>
</dbReference>
<dbReference type="PANTHER" id="PTHR10159">
    <property type="entry name" value="DUAL SPECIFICITY PROTEIN PHOSPHATASE"/>
    <property type="match status" value="1"/>
</dbReference>
<dbReference type="SMART" id="SM00195">
    <property type="entry name" value="DSPc"/>
    <property type="match status" value="1"/>
</dbReference>
<evidence type="ECO:0000256" key="3">
    <source>
        <dbReference type="ARBA" id="ARBA00022801"/>
    </source>
</evidence>
<dbReference type="Proteomes" id="UP001208570">
    <property type="component" value="Unassembled WGS sequence"/>
</dbReference>
<name>A0AAD9J2E0_9ANNE</name>
<feature type="domain" description="Tyrosine-protein phosphatase" evidence="5">
    <location>
        <begin position="49"/>
        <end position="199"/>
    </location>
</feature>
<dbReference type="InterPro" id="IPR020422">
    <property type="entry name" value="TYR_PHOSPHATASE_DUAL_dom"/>
</dbReference>
<dbReference type="GO" id="GO:0004725">
    <property type="term" value="F:protein tyrosine phosphatase activity"/>
    <property type="evidence" value="ECO:0007669"/>
    <property type="project" value="UniProtKB-EC"/>
</dbReference>
<dbReference type="EC" id="3.1.3.48" evidence="2"/>
<dbReference type="Pfam" id="PF00782">
    <property type="entry name" value="DSPc"/>
    <property type="match status" value="1"/>
</dbReference>
<organism evidence="6 7">
    <name type="scientific">Paralvinella palmiformis</name>
    <dbReference type="NCBI Taxonomy" id="53620"/>
    <lineage>
        <taxon>Eukaryota</taxon>
        <taxon>Metazoa</taxon>
        <taxon>Spiralia</taxon>
        <taxon>Lophotrochozoa</taxon>
        <taxon>Annelida</taxon>
        <taxon>Polychaeta</taxon>
        <taxon>Sedentaria</taxon>
        <taxon>Canalipalpata</taxon>
        <taxon>Terebellida</taxon>
        <taxon>Terebelliformia</taxon>
        <taxon>Alvinellidae</taxon>
        <taxon>Paralvinella</taxon>
    </lineage>
</organism>
<dbReference type="PANTHER" id="PTHR10159:SF529">
    <property type="entry name" value="TYROSINE-PROTEIN PHOSPHATASE DOMAIN-CONTAINING PROTEIN"/>
    <property type="match status" value="1"/>
</dbReference>
<dbReference type="InterPro" id="IPR029021">
    <property type="entry name" value="Prot-tyrosine_phosphatase-like"/>
</dbReference>
<evidence type="ECO:0000313" key="7">
    <source>
        <dbReference type="Proteomes" id="UP001208570"/>
    </source>
</evidence>
<dbReference type="PROSITE" id="PS50054">
    <property type="entry name" value="TYR_PHOSPHATASE_DUAL"/>
    <property type="match status" value="1"/>
</dbReference>
<comment type="caution">
    <text evidence="6">The sequence shown here is derived from an EMBL/GenBank/DDBJ whole genome shotgun (WGS) entry which is preliminary data.</text>
</comment>
<dbReference type="GO" id="GO:0005737">
    <property type="term" value="C:cytoplasm"/>
    <property type="evidence" value="ECO:0007669"/>
    <property type="project" value="TreeGrafter"/>
</dbReference>
<keyword evidence="4" id="KW-0904">Protein phosphatase</keyword>
<dbReference type="EMBL" id="JAODUP010000683">
    <property type="protein sequence ID" value="KAK2145411.1"/>
    <property type="molecule type" value="Genomic_DNA"/>
</dbReference>
<protein>
    <recommendedName>
        <fullName evidence="2">protein-tyrosine-phosphatase</fullName>
        <ecNumber evidence="2">3.1.3.48</ecNumber>
    </recommendedName>
</protein>
<evidence type="ECO:0000256" key="1">
    <source>
        <dbReference type="ARBA" id="ARBA00008601"/>
    </source>
</evidence>
<dbReference type="GO" id="GO:0043409">
    <property type="term" value="P:negative regulation of MAPK cascade"/>
    <property type="evidence" value="ECO:0007669"/>
    <property type="project" value="TreeGrafter"/>
</dbReference>
<evidence type="ECO:0000256" key="2">
    <source>
        <dbReference type="ARBA" id="ARBA00013064"/>
    </source>
</evidence>
<dbReference type="AlphaFoldDB" id="A0AAD9J2E0"/>
<evidence type="ECO:0000259" key="5">
    <source>
        <dbReference type="PROSITE" id="PS50054"/>
    </source>
</evidence>